<feature type="compositionally biased region" description="Low complexity" evidence="2">
    <location>
        <begin position="747"/>
        <end position="756"/>
    </location>
</feature>
<feature type="compositionally biased region" description="Basic and acidic residues" evidence="2">
    <location>
        <begin position="728"/>
        <end position="745"/>
    </location>
</feature>
<feature type="compositionally biased region" description="Basic and acidic residues" evidence="2">
    <location>
        <begin position="431"/>
        <end position="464"/>
    </location>
</feature>
<dbReference type="CDD" id="cd22679">
    <property type="entry name" value="FHA_SLMAP"/>
    <property type="match status" value="1"/>
</dbReference>
<evidence type="ECO:0000259" key="3">
    <source>
        <dbReference type="PROSITE" id="PS50006"/>
    </source>
</evidence>
<keyword evidence="1" id="KW-0175">Coiled coil</keyword>
<feature type="coiled-coil region" evidence="1">
    <location>
        <begin position="540"/>
        <end position="567"/>
    </location>
</feature>
<sequence length="838" mass="90204">MATSPPNGTSGSPLPFPALYLYPLNDSFVPKHIALSHGQHVKIGRQTNAKTAPAEKNGYFDSKVLSRQHAEVWEEGGKIYIKDVKSSNGTFINGERLSSEAVESDPYELKSDDIVEFGIDIVGEDNKTIIHHKVAARVVCVFSEQDAAVAGRAEVHAREAVTAAAGPAWAVRRAPEPRGGESDFAGAGRRPQMSQPNLGGLGGGMRPPGKGGLSFDVILSRLQGELQKSRETGAELSTLNGAMGEICDTLAGGLPTNLPPYPSILPSVRPPQEASSPEMPAPVPRSQSPPAPAGSTPAITDLQAQIQETQSTLAAHLEKIRGLEVVLKEQEDMKREVRGLKEVFEAVRERDVHSHHQQQHHRGGALRQGFDLEEEDEDMHDDDDVRSVATVTGHELERVDDEDEAVDMDVDGDEDHSEGGSSQGSASSSRIADKEQEERDEYERREQEAEDAAREEAERRDAEGVGRPGTPEPVLPTSAGKRAVSPLSQSTSSRENTTIASLHASAASVKETEAIKEQLSALTAQVSAVLALTSTLEAQHAAAQDTIRGLEGKVEALESLLRQQIQQQQQAAAPVVEKESTPQPSPPEEKPAEKESLTDRITEWMKNVEGKWNTVQEEWNQERERLGRAREEWESKVRLVDSNLQKLANANASTSAGGYGRVGGVYVNGDVVKHNGLVTPPSPRSQSSDSGRYRRRRRRNREGRRESEEESSGSEEEERSPSPAAGRGEVEAERSVTEVRGKEETSESTAPTSAASSLGVVTGNIIKEKGLPTPDASVYKGAASSAADSETVVDADVGAPVSKVPTAHERNMINLQTAAGVLLLSVAAAAVIWKVKPE</sequence>
<dbReference type="InterPro" id="IPR051176">
    <property type="entry name" value="Cent_Immune-Sig_Mod"/>
</dbReference>
<feature type="region of interest" description="Disordered" evidence="2">
    <location>
        <begin position="173"/>
        <end position="196"/>
    </location>
</feature>
<dbReference type="PANTHER" id="PTHR15715">
    <property type="entry name" value="CENTROSOMAL PROTEIN OF 170 KDA"/>
    <property type="match status" value="1"/>
</dbReference>
<feature type="region of interest" description="Disordered" evidence="2">
    <location>
        <begin position="673"/>
        <end position="756"/>
    </location>
</feature>
<evidence type="ECO:0000256" key="1">
    <source>
        <dbReference type="SAM" id="Coils"/>
    </source>
</evidence>
<feature type="compositionally biased region" description="Low complexity" evidence="2">
    <location>
        <begin position="419"/>
        <end position="429"/>
    </location>
</feature>
<evidence type="ECO:0000313" key="5">
    <source>
        <dbReference type="Proteomes" id="UP000298030"/>
    </source>
</evidence>
<feature type="coiled-coil region" evidence="1">
    <location>
        <begin position="299"/>
        <end position="350"/>
    </location>
</feature>
<evidence type="ECO:0000313" key="4">
    <source>
        <dbReference type="EMBL" id="TEB19569.1"/>
    </source>
</evidence>
<dbReference type="PROSITE" id="PS50006">
    <property type="entry name" value="FHA_DOMAIN"/>
    <property type="match status" value="1"/>
</dbReference>
<dbReference type="AlphaFoldDB" id="A0A4Y7SCY1"/>
<reference evidence="4 5" key="1">
    <citation type="journal article" date="2019" name="Nat. Ecol. Evol.">
        <title>Megaphylogeny resolves global patterns of mushroom evolution.</title>
        <authorList>
            <person name="Varga T."/>
            <person name="Krizsan K."/>
            <person name="Foldi C."/>
            <person name="Dima B."/>
            <person name="Sanchez-Garcia M."/>
            <person name="Sanchez-Ramirez S."/>
            <person name="Szollosi G.J."/>
            <person name="Szarkandi J.G."/>
            <person name="Papp V."/>
            <person name="Albert L."/>
            <person name="Andreopoulos W."/>
            <person name="Angelini C."/>
            <person name="Antonin V."/>
            <person name="Barry K.W."/>
            <person name="Bougher N.L."/>
            <person name="Buchanan P."/>
            <person name="Buyck B."/>
            <person name="Bense V."/>
            <person name="Catcheside P."/>
            <person name="Chovatia M."/>
            <person name="Cooper J."/>
            <person name="Damon W."/>
            <person name="Desjardin D."/>
            <person name="Finy P."/>
            <person name="Geml J."/>
            <person name="Haridas S."/>
            <person name="Hughes K."/>
            <person name="Justo A."/>
            <person name="Karasinski D."/>
            <person name="Kautmanova I."/>
            <person name="Kiss B."/>
            <person name="Kocsube S."/>
            <person name="Kotiranta H."/>
            <person name="LaButti K.M."/>
            <person name="Lechner B.E."/>
            <person name="Liimatainen K."/>
            <person name="Lipzen A."/>
            <person name="Lukacs Z."/>
            <person name="Mihaltcheva S."/>
            <person name="Morgado L.N."/>
            <person name="Niskanen T."/>
            <person name="Noordeloos M.E."/>
            <person name="Ohm R.A."/>
            <person name="Ortiz-Santana B."/>
            <person name="Ovrebo C."/>
            <person name="Racz N."/>
            <person name="Riley R."/>
            <person name="Savchenko A."/>
            <person name="Shiryaev A."/>
            <person name="Soop K."/>
            <person name="Spirin V."/>
            <person name="Szebenyi C."/>
            <person name="Tomsovsky M."/>
            <person name="Tulloss R.E."/>
            <person name="Uehling J."/>
            <person name="Grigoriev I.V."/>
            <person name="Vagvolgyi C."/>
            <person name="Papp T."/>
            <person name="Martin F.M."/>
            <person name="Miettinen O."/>
            <person name="Hibbett D.S."/>
            <person name="Nagy L.G."/>
        </authorList>
    </citation>
    <scope>NUCLEOTIDE SEQUENCE [LARGE SCALE GENOMIC DNA]</scope>
    <source>
        <strain evidence="4 5">FP101781</strain>
    </source>
</reference>
<feature type="compositionally biased region" description="Acidic residues" evidence="2">
    <location>
        <begin position="708"/>
        <end position="718"/>
    </location>
</feature>
<feature type="compositionally biased region" description="Acidic residues" evidence="2">
    <location>
        <begin position="398"/>
        <end position="416"/>
    </location>
</feature>
<dbReference type="STRING" id="71717.A0A4Y7SCY1"/>
<feature type="compositionally biased region" description="Pro residues" evidence="2">
    <location>
        <begin position="279"/>
        <end position="292"/>
    </location>
</feature>
<protein>
    <recommendedName>
        <fullName evidence="3">FHA domain-containing protein</fullName>
    </recommendedName>
</protein>
<gene>
    <name evidence="4" type="ORF">FA13DRAFT_1758105</name>
</gene>
<accession>A0A4Y7SCY1</accession>
<dbReference type="Gene3D" id="2.60.200.20">
    <property type="match status" value="1"/>
</dbReference>
<feature type="domain" description="FHA" evidence="3">
    <location>
        <begin position="41"/>
        <end position="97"/>
    </location>
</feature>
<dbReference type="InterPro" id="IPR000253">
    <property type="entry name" value="FHA_dom"/>
</dbReference>
<dbReference type="OrthoDB" id="687730at2759"/>
<dbReference type="PANTHER" id="PTHR15715:SF37">
    <property type="entry name" value="LD47843P"/>
    <property type="match status" value="1"/>
</dbReference>
<comment type="caution">
    <text evidence="4">The sequence shown here is derived from an EMBL/GenBank/DDBJ whole genome shotgun (WGS) entry which is preliminary data.</text>
</comment>
<feature type="region of interest" description="Disordered" evidence="2">
    <location>
        <begin position="568"/>
        <end position="597"/>
    </location>
</feature>
<keyword evidence="5" id="KW-1185">Reference proteome</keyword>
<dbReference type="InterPro" id="IPR008984">
    <property type="entry name" value="SMAD_FHA_dom_sf"/>
</dbReference>
<dbReference type="EMBL" id="QPFP01000184">
    <property type="protein sequence ID" value="TEB19569.1"/>
    <property type="molecule type" value="Genomic_DNA"/>
</dbReference>
<name>A0A4Y7SCY1_COPMI</name>
<dbReference type="Pfam" id="PF00498">
    <property type="entry name" value="FHA"/>
    <property type="match status" value="1"/>
</dbReference>
<feature type="region of interest" description="Disordered" evidence="2">
    <location>
        <begin position="391"/>
        <end position="497"/>
    </location>
</feature>
<feature type="compositionally biased region" description="Basic and acidic residues" evidence="2">
    <location>
        <begin position="587"/>
        <end position="597"/>
    </location>
</feature>
<feature type="compositionally biased region" description="Basic residues" evidence="2">
    <location>
        <begin position="693"/>
        <end position="702"/>
    </location>
</feature>
<dbReference type="SMART" id="SM00240">
    <property type="entry name" value="FHA"/>
    <property type="match status" value="1"/>
</dbReference>
<evidence type="ECO:0000256" key="2">
    <source>
        <dbReference type="SAM" id="MobiDB-lite"/>
    </source>
</evidence>
<dbReference type="Proteomes" id="UP000298030">
    <property type="component" value="Unassembled WGS sequence"/>
</dbReference>
<organism evidence="4 5">
    <name type="scientific">Coprinellus micaceus</name>
    <name type="common">Glistening ink-cap mushroom</name>
    <name type="synonym">Coprinus micaceus</name>
    <dbReference type="NCBI Taxonomy" id="71717"/>
    <lineage>
        <taxon>Eukaryota</taxon>
        <taxon>Fungi</taxon>
        <taxon>Dikarya</taxon>
        <taxon>Basidiomycota</taxon>
        <taxon>Agaricomycotina</taxon>
        <taxon>Agaricomycetes</taxon>
        <taxon>Agaricomycetidae</taxon>
        <taxon>Agaricales</taxon>
        <taxon>Agaricineae</taxon>
        <taxon>Psathyrellaceae</taxon>
        <taxon>Coprinellus</taxon>
    </lineage>
</organism>
<dbReference type="GO" id="GO:0005737">
    <property type="term" value="C:cytoplasm"/>
    <property type="evidence" value="ECO:0007669"/>
    <property type="project" value="TreeGrafter"/>
</dbReference>
<feature type="region of interest" description="Disordered" evidence="2">
    <location>
        <begin position="261"/>
        <end position="297"/>
    </location>
</feature>
<proteinExistence type="predicted"/>
<dbReference type="SUPFAM" id="SSF49879">
    <property type="entry name" value="SMAD/FHA domain"/>
    <property type="match status" value="1"/>
</dbReference>
<feature type="compositionally biased region" description="Polar residues" evidence="2">
    <location>
        <begin position="486"/>
        <end position="497"/>
    </location>
</feature>